<feature type="compositionally biased region" description="Basic and acidic residues" evidence="5">
    <location>
        <begin position="72"/>
        <end position="84"/>
    </location>
</feature>
<gene>
    <name evidence="8" type="ORF">UCRPA7_5711</name>
</gene>
<feature type="compositionally biased region" description="Polar residues" evidence="5">
    <location>
        <begin position="85"/>
        <end position="97"/>
    </location>
</feature>
<feature type="region of interest" description="Disordered" evidence="5">
    <location>
        <begin position="72"/>
        <end position="100"/>
    </location>
</feature>
<feature type="region of interest" description="Disordered" evidence="5">
    <location>
        <begin position="548"/>
        <end position="572"/>
    </location>
</feature>
<dbReference type="GO" id="GO:0005634">
    <property type="term" value="C:nucleus"/>
    <property type="evidence" value="ECO:0007669"/>
    <property type="project" value="UniProtKB-SubCell"/>
</dbReference>
<dbReference type="AlphaFoldDB" id="R8BHK2"/>
<evidence type="ECO:0000256" key="4">
    <source>
        <dbReference type="PROSITE-ProRule" id="PRU00176"/>
    </source>
</evidence>
<feature type="domain" description="G-patch" evidence="7">
    <location>
        <begin position="490"/>
        <end position="536"/>
    </location>
</feature>
<evidence type="ECO:0000256" key="1">
    <source>
        <dbReference type="ARBA" id="ARBA00004123"/>
    </source>
</evidence>
<comment type="subcellular location">
    <subcellularLocation>
        <location evidence="1">Nucleus</location>
    </subcellularLocation>
</comment>
<dbReference type="eggNOG" id="KOG0154">
    <property type="taxonomic scope" value="Eukaryota"/>
</dbReference>
<dbReference type="RefSeq" id="XP_007916446.1">
    <property type="nucleotide sequence ID" value="XM_007918255.1"/>
</dbReference>
<dbReference type="InterPro" id="IPR013087">
    <property type="entry name" value="Znf_C2H2_type"/>
</dbReference>
<protein>
    <submittedName>
        <fullName evidence="8">Putative rna-binding protein</fullName>
    </submittedName>
</protein>
<evidence type="ECO:0000313" key="9">
    <source>
        <dbReference type="Proteomes" id="UP000014074"/>
    </source>
</evidence>
<dbReference type="Proteomes" id="UP000014074">
    <property type="component" value="Unassembled WGS sequence"/>
</dbReference>
<feature type="compositionally biased region" description="Basic and acidic residues" evidence="5">
    <location>
        <begin position="560"/>
        <end position="572"/>
    </location>
</feature>
<keyword evidence="9" id="KW-1185">Reference proteome</keyword>
<evidence type="ECO:0000259" key="6">
    <source>
        <dbReference type="PROSITE" id="PS50102"/>
    </source>
</evidence>
<feature type="compositionally biased region" description="Basic and acidic residues" evidence="5">
    <location>
        <begin position="1"/>
        <end position="19"/>
    </location>
</feature>
<accession>R8BHK2</accession>
<dbReference type="InterPro" id="IPR035979">
    <property type="entry name" value="RBD_domain_sf"/>
</dbReference>
<dbReference type="EMBL" id="KB933196">
    <property type="protein sequence ID" value="EON98786.1"/>
    <property type="molecule type" value="Genomic_DNA"/>
</dbReference>
<feature type="region of interest" description="Disordered" evidence="5">
    <location>
        <begin position="205"/>
        <end position="235"/>
    </location>
</feature>
<evidence type="ECO:0000256" key="3">
    <source>
        <dbReference type="ARBA" id="ARBA00023242"/>
    </source>
</evidence>
<evidence type="ECO:0000256" key="5">
    <source>
        <dbReference type="SAM" id="MobiDB-lite"/>
    </source>
</evidence>
<dbReference type="Gene3D" id="3.30.70.330">
    <property type="match status" value="1"/>
</dbReference>
<dbReference type="PROSITE" id="PS50102">
    <property type="entry name" value="RRM"/>
    <property type="match status" value="1"/>
</dbReference>
<evidence type="ECO:0000259" key="7">
    <source>
        <dbReference type="PROSITE" id="PS50174"/>
    </source>
</evidence>
<reference evidence="9" key="1">
    <citation type="journal article" date="2013" name="Genome Announc.">
        <title>Draft genome sequence of the ascomycete Phaeoacremonium aleophilum strain UCR-PA7, a causal agent of the esca disease complex in grapevines.</title>
        <authorList>
            <person name="Blanco-Ulate B."/>
            <person name="Rolshausen P."/>
            <person name="Cantu D."/>
        </authorList>
    </citation>
    <scope>NUCLEOTIDE SEQUENCE [LARGE SCALE GENOMIC DNA]</scope>
    <source>
        <strain evidence="9">UCR-PA7</strain>
    </source>
</reference>
<evidence type="ECO:0000313" key="8">
    <source>
        <dbReference type="EMBL" id="EON98786.1"/>
    </source>
</evidence>
<dbReference type="PANTHER" id="PTHR13948:SF3">
    <property type="entry name" value="FI21118P1"/>
    <property type="match status" value="1"/>
</dbReference>
<dbReference type="HOGENOM" id="CLU_012131_2_0_1"/>
<feature type="region of interest" description="Disordered" evidence="5">
    <location>
        <begin position="428"/>
        <end position="493"/>
    </location>
</feature>
<proteinExistence type="predicted"/>
<dbReference type="PROSITE" id="PS50174">
    <property type="entry name" value="G_PATCH"/>
    <property type="match status" value="1"/>
</dbReference>
<dbReference type="SMART" id="SM00355">
    <property type="entry name" value="ZnF_C2H2"/>
    <property type="match status" value="2"/>
</dbReference>
<organism evidence="8 9">
    <name type="scientific">Phaeoacremonium minimum (strain UCR-PA7)</name>
    <name type="common">Esca disease fungus</name>
    <name type="synonym">Togninia minima</name>
    <dbReference type="NCBI Taxonomy" id="1286976"/>
    <lineage>
        <taxon>Eukaryota</taxon>
        <taxon>Fungi</taxon>
        <taxon>Dikarya</taxon>
        <taxon>Ascomycota</taxon>
        <taxon>Pezizomycotina</taxon>
        <taxon>Sordariomycetes</taxon>
        <taxon>Sordariomycetidae</taxon>
        <taxon>Togniniales</taxon>
        <taxon>Togniniaceae</taxon>
        <taxon>Phaeoacremonium</taxon>
    </lineage>
</organism>
<feature type="region of interest" description="Disordered" evidence="5">
    <location>
        <begin position="1"/>
        <end position="20"/>
    </location>
</feature>
<dbReference type="InterPro" id="IPR000504">
    <property type="entry name" value="RRM_dom"/>
</dbReference>
<dbReference type="SUPFAM" id="SSF54928">
    <property type="entry name" value="RNA-binding domain, RBD"/>
    <property type="match status" value="1"/>
</dbReference>
<dbReference type="PANTHER" id="PTHR13948">
    <property type="entry name" value="RNA-BINDING PROTEIN"/>
    <property type="match status" value="1"/>
</dbReference>
<dbReference type="SMART" id="SM00443">
    <property type="entry name" value="G_patch"/>
    <property type="match status" value="1"/>
</dbReference>
<dbReference type="GeneID" id="19326293"/>
<keyword evidence="2 4" id="KW-0694">RNA-binding</keyword>
<dbReference type="Pfam" id="PF01585">
    <property type="entry name" value="G-patch"/>
    <property type="match status" value="1"/>
</dbReference>
<name>R8BHK2_PHAM7</name>
<sequence>MSAHELTHIDGGRRARDDGYSSVTAGSLRLTGETDECPQNSPSQIILIRELEPSVNEEILAKGISKLFIEEKSNNPSPKKDTPNKLKSTAPTANTANLGARPGSLRRVYLMRDRKTNEPMRYGFGEFATLEDAQAAVAKYRLSSKFTISSKPVHVAFIHTGVFVPARASAKSDSNRSVFSPTYNPEIFLKYWDDRVYPSILTVSTEPLDTEKPPTPENTTADADDGSIRKTKKAKAASTTKVALAMNPQMQMWAKKRAELVGESRNGRAEAGDIMADVPSIIEPSRSKKVKDRPTASYVSYADTDALTCMLCMRTFKSEVELRDHEVLNEDHVANATVDEKCSTAIQRLESTGKTTEEIIRRKPRDSSTPAPIYTSYADKESLNCLICQRKFPNASILSLHERESEMHRKNMLKHSNIDRAVSQLASMGQKPIKMVPTKTGGDQGKQYRDRAKERRQAYSQPKKPTAARSESRKEVPKVAEVQEAPKPAAPSKGAALLGKMGWTAGEGLGATGAGRTEAISTDVYAPGVGLGAEGGKLGDAAAEAARKTENKYSDFVQQTKDKARERYERLG</sequence>
<dbReference type="InterPro" id="IPR000467">
    <property type="entry name" value="G_patch_dom"/>
</dbReference>
<feature type="compositionally biased region" description="Basic and acidic residues" evidence="5">
    <location>
        <begin position="446"/>
        <end position="457"/>
    </location>
</feature>
<dbReference type="GO" id="GO:0003723">
    <property type="term" value="F:RNA binding"/>
    <property type="evidence" value="ECO:0007669"/>
    <property type="project" value="UniProtKB-UniRule"/>
</dbReference>
<feature type="domain" description="RRM" evidence="6">
    <location>
        <begin position="65"/>
        <end position="160"/>
    </location>
</feature>
<evidence type="ECO:0000256" key="2">
    <source>
        <dbReference type="ARBA" id="ARBA00022884"/>
    </source>
</evidence>
<dbReference type="SMART" id="SM00360">
    <property type="entry name" value="RRM"/>
    <property type="match status" value="1"/>
</dbReference>
<dbReference type="OrthoDB" id="29221at2759"/>
<keyword evidence="3" id="KW-0539">Nucleus</keyword>
<dbReference type="GO" id="GO:0000398">
    <property type="term" value="P:mRNA splicing, via spliceosome"/>
    <property type="evidence" value="ECO:0007669"/>
    <property type="project" value="TreeGrafter"/>
</dbReference>
<dbReference type="InterPro" id="IPR012677">
    <property type="entry name" value="Nucleotide-bd_a/b_plait_sf"/>
</dbReference>
<dbReference type="KEGG" id="tmn:UCRPA7_5711"/>